<gene>
    <name evidence="2" type="ORF">VP01_1536g1</name>
</gene>
<keyword evidence="1" id="KW-1133">Transmembrane helix</keyword>
<keyword evidence="1" id="KW-0472">Membrane</keyword>
<feature type="transmembrane region" description="Helical" evidence="1">
    <location>
        <begin position="39"/>
        <end position="63"/>
    </location>
</feature>
<dbReference type="VEuPathDB" id="FungiDB:VP01_1536g1"/>
<keyword evidence="3" id="KW-1185">Reference proteome</keyword>
<reference evidence="2 3" key="1">
    <citation type="submission" date="2015-08" db="EMBL/GenBank/DDBJ databases">
        <title>Next Generation Sequencing and Analysis of the Genome of Puccinia sorghi L Schw, the Causal Agent of Maize Common Rust.</title>
        <authorList>
            <person name="Rochi L."/>
            <person name="Burguener G."/>
            <person name="Darino M."/>
            <person name="Turjanski A."/>
            <person name="Kreff E."/>
            <person name="Dieguez M.J."/>
            <person name="Sacco F."/>
        </authorList>
    </citation>
    <scope>NUCLEOTIDE SEQUENCE [LARGE SCALE GENOMIC DNA]</scope>
    <source>
        <strain evidence="2 3">RO10H11247</strain>
    </source>
</reference>
<keyword evidence="1" id="KW-0812">Transmembrane</keyword>
<dbReference type="AlphaFoldDB" id="A0A0L6VIG1"/>
<proteinExistence type="predicted"/>
<organism evidence="2 3">
    <name type="scientific">Puccinia sorghi</name>
    <dbReference type="NCBI Taxonomy" id="27349"/>
    <lineage>
        <taxon>Eukaryota</taxon>
        <taxon>Fungi</taxon>
        <taxon>Dikarya</taxon>
        <taxon>Basidiomycota</taxon>
        <taxon>Pucciniomycotina</taxon>
        <taxon>Pucciniomycetes</taxon>
        <taxon>Pucciniales</taxon>
        <taxon>Pucciniaceae</taxon>
        <taxon>Puccinia</taxon>
    </lineage>
</organism>
<sequence length="496" mass="57042">MTLIFLFYDHIENGDALLKLNKTNKTLPNNKNWVSNKTFAYFLITLFSSAAWISTNLTVRFMILLHQWLMDLSNTHLQPHTLELGRPTKHTPQANPLFFLLGRCATPASTLSQACLQIWQGSCVKSFPFWNLVTITYGCMSGEKEELQPSAQQSKCDCMIPKGFFYLHRGFYMLSTWHQANSPKIRLNFCTTDNQHKTGIRSLYDQVKRNNLHSSAMETALVDGMEFLLADENKDFLNTTEKSSQFTQRRFFFLNLGESQGPHWGSYVGGPPAKLHLIALCNPSCSVDSLRNQLLFYLVYLMFLRILKNKELSILTAIFSRRHFSLIFFLSKGKIKPPPSGKLLSLIPFCQNLKYLIWQRLCSDKSLLNNQWNVHDQREEKKSDMNKGKRSLMTTPVSALLPNFWTPQTTQPDPAPFMLQSSFNSLFHNNLAIVFRLFKCVLKENKKIIKNSLQWHLSPTDRAAGTSQTIVCFFIIYNSTVTLPKLNKKKVLCCIF</sequence>
<evidence type="ECO:0000313" key="2">
    <source>
        <dbReference type="EMBL" id="KNZ60558.1"/>
    </source>
</evidence>
<name>A0A0L6VIG1_9BASI</name>
<protein>
    <submittedName>
        <fullName evidence="2">Uncharacterized protein</fullName>
    </submittedName>
</protein>
<dbReference type="Proteomes" id="UP000037035">
    <property type="component" value="Unassembled WGS sequence"/>
</dbReference>
<accession>A0A0L6VIG1</accession>
<evidence type="ECO:0000313" key="3">
    <source>
        <dbReference type="Proteomes" id="UP000037035"/>
    </source>
</evidence>
<evidence type="ECO:0000256" key="1">
    <source>
        <dbReference type="SAM" id="Phobius"/>
    </source>
</evidence>
<dbReference type="EMBL" id="LAVV01005964">
    <property type="protein sequence ID" value="KNZ60558.1"/>
    <property type="molecule type" value="Genomic_DNA"/>
</dbReference>
<comment type="caution">
    <text evidence="2">The sequence shown here is derived from an EMBL/GenBank/DDBJ whole genome shotgun (WGS) entry which is preliminary data.</text>
</comment>